<keyword evidence="4" id="KW-1185">Reference proteome</keyword>
<evidence type="ECO:0000313" key="4">
    <source>
        <dbReference type="Proteomes" id="UP001151532"/>
    </source>
</evidence>
<evidence type="ECO:0000256" key="1">
    <source>
        <dbReference type="ARBA" id="ARBA00022737"/>
    </source>
</evidence>
<dbReference type="PANTHER" id="PTHR47942:SF21">
    <property type="entry name" value="OS05G0275100 PROTEIN"/>
    <property type="match status" value="1"/>
</dbReference>
<feature type="repeat" description="PPR" evidence="2">
    <location>
        <begin position="475"/>
        <end position="509"/>
    </location>
</feature>
<organism evidence="3 4">
    <name type="scientific">Salix purpurea</name>
    <name type="common">Purple osier willow</name>
    <dbReference type="NCBI Taxonomy" id="77065"/>
    <lineage>
        <taxon>Eukaryota</taxon>
        <taxon>Viridiplantae</taxon>
        <taxon>Streptophyta</taxon>
        <taxon>Embryophyta</taxon>
        <taxon>Tracheophyta</taxon>
        <taxon>Spermatophyta</taxon>
        <taxon>Magnoliopsida</taxon>
        <taxon>eudicotyledons</taxon>
        <taxon>Gunneridae</taxon>
        <taxon>Pentapetalae</taxon>
        <taxon>rosids</taxon>
        <taxon>fabids</taxon>
        <taxon>Malpighiales</taxon>
        <taxon>Salicaceae</taxon>
        <taxon>Saliceae</taxon>
        <taxon>Salix</taxon>
    </lineage>
</organism>
<evidence type="ECO:0000313" key="3">
    <source>
        <dbReference type="EMBL" id="KAJ6679357.1"/>
    </source>
</evidence>
<dbReference type="AlphaFoldDB" id="A0A9Q0P0N3"/>
<feature type="repeat" description="PPR" evidence="2">
    <location>
        <begin position="440"/>
        <end position="474"/>
    </location>
</feature>
<dbReference type="NCBIfam" id="TIGR00756">
    <property type="entry name" value="PPR"/>
    <property type="match status" value="7"/>
</dbReference>
<dbReference type="InterPro" id="IPR002885">
    <property type="entry name" value="PPR_rpt"/>
</dbReference>
<reference evidence="3" key="2">
    <citation type="journal article" date="2023" name="Int. J. Mol. Sci.">
        <title>De Novo Assembly and Annotation of 11 Diverse Shrub Willow (Salix) Genomes Reveals Novel Gene Organization in Sex-Linked Regions.</title>
        <authorList>
            <person name="Hyden B."/>
            <person name="Feng K."/>
            <person name="Yates T.B."/>
            <person name="Jawdy S."/>
            <person name="Cereghino C."/>
            <person name="Smart L.B."/>
            <person name="Muchero W."/>
        </authorList>
    </citation>
    <scope>NUCLEOTIDE SEQUENCE</scope>
    <source>
        <tissue evidence="3">Shoot tip</tissue>
    </source>
</reference>
<dbReference type="PROSITE" id="PS51375">
    <property type="entry name" value="PPR"/>
    <property type="match status" value="9"/>
</dbReference>
<reference evidence="3" key="1">
    <citation type="submission" date="2022-11" db="EMBL/GenBank/DDBJ databases">
        <authorList>
            <person name="Hyden B.L."/>
            <person name="Feng K."/>
            <person name="Yates T."/>
            <person name="Jawdy S."/>
            <person name="Smart L.B."/>
            <person name="Muchero W."/>
        </authorList>
    </citation>
    <scope>NUCLEOTIDE SEQUENCE</scope>
    <source>
        <tissue evidence="3">Shoot tip</tissue>
    </source>
</reference>
<accession>A0A9Q0P0N3</accession>
<dbReference type="Pfam" id="PF01535">
    <property type="entry name" value="PPR"/>
    <property type="match status" value="2"/>
</dbReference>
<dbReference type="InterPro" id="IPR051222">
    <property type="entry name" value="PPR/CCM1_RNA-binding"/>
</dbReference>
<feature type="repeat" description="PPR" evidence="2">
    <location>
        <begin position="405"/>
        <end position="439"/>
    </location>
</feature>
<proteinExistence type="predicted"/>
<feature type="repeat" description="PPR" evidence="2">
    <location>
        <begin position="335"/>
        <end position="369"/>
    </location>
</feature>
<dbReference type="OrthoDB" id="185373at2759"/>
<dbReference type="EMBL" id="JAPFFK010000020">
    <property type="protein sequence ID" value="KAJ6679357.1"/>
    <property type="molecule type" value="Genomic_DNA"/>
</dbReference>
<gene>
    <name evidence="3" type="ORF">OIU79_019171</name>
</gene>
<dbReference type="Proteomes" id="UP001151532">
    <property type="component" value="Chromosome 14"/>
</dbReference>
<protein>
    <submittedName>
        <fullName evidence="3">PPR CONTAINING PLANT-LIKE PROTEIN</fullName>
    </submittedName>
</protein>
<evidence type="ECO:0000256" key="2">
    <source>
        <dbReference type="PROSITE-ProRule" id="PRU00708"/>
    </source>
</evidence>
<comment type="caution">
    <text evidence="3">The sequence shown here is derived from an EMBL/GenBank/DDBJ whole genome shotgun (WGS) entry which is preliminary data.</text>
</comment>
<feature type="repeat" description="PPR" evidence="2">
    <location>
        <begin position="300"/>
        <end position="334"/>
    </location>
</feature>
<sequence length="748" mass="84738">MFDEGGYVAGNPLKVHYFKSSLFSHQTLSSQMLTLFKLTCLPKKTNSFCSSSCNTRKIGYFDQFLPLFDKKTDSLSYLNSNERRRVVVGLSRIIKQGQGYILKGFAKNFCPYILVKIMKSLEYRETAFGFFKFAFQDDSDEIVKSSCVAAHVLASQNLKLLAQDVVYWVIRRVGVDRRREVVEFMWKRHAEFESDFSVLDTLMRGFLKLEMSCEALEIVGRMREVGLRPSSSAITILFKLLLRVGDHGSVWKLLRGMIHQGPRPCNHNFNAVILGFCRLGHVKVGESLLYVMHKFKCQPDVYAYNILINAYCTRGQTVDALGWMHFMINNGCAPSLVTFGTVINAFCNQGNMIEARKLFDGMKEAGHFPNVISYNTLMNGYVKARDIGQANMLYEEMKNKAIAPDCTTFNILVAGHYRYGREEDSDRLLRDLSQPGSLPVTSLYNICVSGLCWAGWLDEAMKFLEDMLEKGITPTVVAFNSIIAAYSKAGLEEKAYEAYIMMVKFGLFPSSLTCSSLIMGLSKLWKLQEARDLLYEMIEKGLPINKAAFTQLLDGYFRMGNVADEVVNKMHATGWDPDITTYNIRLHGLCTGRKMSRAVMMLEELISAGVVPDTVTYNTVMNGVCTDILERAMIVTAKLLKMAFVPNVVTANLLLSHFCKQGMPEKTIMWGQKLNEISFGFDEISIKLMDRAYRNIQHNFDVPKPPPEKSLFLDFLMYITYDYLSRNSPQKNANQGSLKRMEIGYGGS</sequence>
<feature type="repeat" description="PPR" evidence="2">
    <location>
        <begin position="578"/>
        <end position="612"/>
    </location>
</feature>
<keyword evidence="1" id="KW-0677">Repeat</keyword>
<dbReference type="PANTHER" id="PTHR47942">
    <property type="entry name" value="TETRATRICOPEPTIDE REPEAT (TPR)-LIKE SUPERFAMILY PROTEIN-RELATED"/>
    <property type="match status" value="1"/>
</dbReference>
<name>A0A9Q0P0N3_SALPP</name>
<dbReference type="Pfam" id="PF13041">
    <property type="entry name" value="PPR_2"/>
    <property type="match status" value="4"/>
</dbReference>
<dbReference type="InterPro" id="IPR011990">
    <property type="entry name" value="TPR-like_helical_dom_sf"/>
</dbReference>
<dbReference type="Gene3D" id="1.25.40.10">
    <property type="entry name" value="Tetratricopeptide repeat domain"/>
    <property type="match status" value="5"/>
</dbReference>
<feature type="repeat" description="PPR" evidence="2">
    <location>
        <begin position="370"/>
        <end position="404"/>
    </location>
</feature>
<feature type="repeat" description="PPR" evidence="2">
    <location>
        <begin position="195"/>
        <end position="229"/>
    </location>
</feature>
<dbReference type="SUPFAM" id="SSF81901">
    <property type="entry name" value="HCP-like"/>
    <property type="match status" value="1"/>
</dbReference>
<feature type="repeat" description="PPR" evidence="2">
    <location>
        <begin position="510"/>
        <end position="544"/>
    </location>
</feature>